<evidence type="ECO:0000313" key="9">
    <source>
        <dbReference type="EMBL" id="KKR83799.1"/>
    </source>
</evidence>
<dbReference type="PROSITE" id="PS51161">
    <property type="entry name" value="ATP_CONE"/>
    <property type="match status" value="1"/>
</dbReference>
<organism evidence="9 10">
    <name type="scientific">Candidatus Daviesbacteria bacterium GW2011_GWA2_40_9</name>
    <dbReference type="NCBI Taxonomy" id="1618424"/>
    <lineage>
        <taxon>Bacteria</taxon>
        <taxon>Candidatus Daviesiibacteriota</taxon>
    </lineage>
</organism>
<evidence type="ECO:0000256" key="5">
    <source>
        <dbReference type="ARBA" id="ARBA00023125"/>
    </source>
</evidence>
<feature type="domain" description="ATP-cone" evidence="8">
    <location>
        <begin position="49"/>
        <end position="141"/>
    </location>
</feature>
<comment type="similarity">
    <text evidence="7">Belongs to the NrdR family.</text>
</comment>
<keyword evidence="7" id="KW-0863">Zinc-finger</keyword>
<evidence type="ECO:0000256" key="3">
    <source>
        <dbReference type="ARBA" id="ARBA00022840"/>
    </source>
</evidence>
<dbReference type="EMBL" id="LCAB01000001">
    <property type="protein sequence ID" value="KKR83799.1"/>
    <property type="molecule type" value="Genomic_DNA"/>
</dbReference>
<dbReference type="PANTHER" id="PTHR30455:SF2">
    <property type="entry name" value="TRANSCRIPTIONAL REPRESSOR NRDR"/>
    <property type="match status" value="1"/>
</dbReference>
<comment type="cofactor">
    <cofactor evidence="7">
        <name>Zn(2+)</name>
        <dbReference type="ChEBI" id="CHEBI:29105"/>
    </cofactor>
    <text evidence="7">Binds 1 zinc ion.</text>
</comment>
<dbReference type="InterPro" id="IPR055173">
    <property type="entry name" value="NrdR-like_N"/>
</dbReference>
<keyword evidence="3 7" id="KW-0067">ATP-binding</keyword>
<evidence type="ECO:0000259" key="8">
    <source>
        <dbReference type="PROSITE" id="PS51161"/>
    </source>
</evidence>
<dbReference type="HAMAP" id="MF_00440">
    <property type="entry name" value="NrdR"/>
    <property type="match status" value="1"/>
</dbReference>
<dbReference type="InterPro" id="IPR005144">
    <property type="entry name" value="ATP-cone_dom"/>
</dbReference>
<keyword evidence="4 7" id="KW-0805">Transcription regulation</keyword>
<dbReference type="InterPro" id="IPR003796">
    <property type="entry name" value="RNR_NrdR-like"/>
</dbReference>
<proteinExistence type="inferred from homology"/>
<keyword evidence="2 7" id="KW-0547">Nucleotide-binding</keyword>
<protein>
    <recommendedName>
        <fullName evidence="7">Transcriptional repressor NrdR</fullName>
    </recommendedName>
</protein>
<reference evidence="9 10" key="1">
    <citation type="journal article" date="2015" name="Nature">
        <title>rRNA introns, odd ribosomes, and small enigmatic genomes across a large radiation of phyla.</title>
        <authorList>
            <person name="Brown C.T."/>
            <person name="Hug L.A."/>
            <person name="Thomas B.C."/>
            <person name="Sharon I."/>
            <person name="Castelle C.J."/>
            <person name="Singh A."/>
            <person name="Wilkins M.J."/>
            <person name="Williams K.H."/>
            <person name="Banfield J.F."/>
        </authorList>
    </citation>
    <scope>NUCLEOTIDE SEQUENCE [LARGE SCALE GENOMIC DNA]</scope>
</reference>
<dbReference type="Pfam" id="PF03477">
    <property type="entry name" value="ATP-cone"/>
    <property type="match status" value="1"/>
</dbReference>
<dbReference type="Proteomes" id="UP000034601">
    <property type="component" value="Unassembled WGS sequence"/>
</dbReference>
<dbReference type="GO" id="GO:0005524">
    <property type="term" value="F:ATP binding"/>
    <property type="evidence" value="ECO:0007669"/>
    <property type="project" value="UniProtKB-UniRule"/>
</dbReference>
<dbReference type="GO" id="GO:0003677">
    <property type="term" value="F:DNA binding"/>
    <property type="evidence" value="ECO:0007669"/>
    <property type="project" value="UniProtKB-KW"/>
</dbReference>
<sequence>MECPFCCKPSTQIVNTRPTYANSAVWRRRRCLNCGTIFTTHEVADLSHLVVIKKSGKSEMFSHIKLYSGIYRAAVGFKGGSKEKLVDKITREIEKEIVSLKTKKITSEQIGEIVLNKLRVAQSGTFLRFLAYYKDITNEAQLKRELTKYLPFT</sequence>
<keyword evidence="7" id="KW-0862">Zinc</keyword>
<dbReference type="GO" id="GO:0008270">
    <property type="term" value="F:zinc ion binding"/>
    <property type="evidence" value="ECO:0007669"/>
    <property type="project" value="UniProtKB-UniRule"/>
</dbReference>
<dbReference type="PANTHER" id="PTHR30455">
    <property type="entry name" value="TRANSCRIPTIONAL REPRESSOR NRDR"/>
    <property type="match status" value="1"/>
</dbReference>
<keyword evidence="5 7" id="KW-0238">DNA-binding</keyword>
<keyword evidence="6 7" id="KW-0804">Transcription</keyword>
<name>A0A0G0U401_9BACT</name>
<evidence type="ECO:0000256" key="1">
    <source>
        <dbReference type="ARBA" id="ARBA00022491"/>
    </source>
</evidence>
<evidence type="ECO:0000256" key="4">
    <source>
        <dbReference type="ARBA" id="ARBA00023015"/>
    </source>
</evidence>
<evidence type="ECO:0000256" key="7">
    <source>
        <dbReference type="HAMAP-Rule" id="MF_00440"/>
    </source>
</evidence>
<keyword evidence="7" id="KW-0479">Metal-binding</keyword>
<evidence type="ECO:0000256" key="6">
    <source>
        <dbReference type="ARBA" id="ARBA00023163"/>
    </source>
</evidence>
<comment type="function">
    <text evidence="7">Negatively regulates transcription of bacterial ribonucleotide reductase nrd genes and operons by binding to NrdR-boxes.</text>
</comment>
<gene>
    <name evidence="7" type="primary">nrdR</name>
    <name evidence="9" type="ORF">UU29_C0001G0019</name>
</gene>
<keyword evidence="1 7" id="KW-0678">Repressor</keyword>
<evidence type="ECO:0000313" key="10">
    <source>
        <dbReference type="Proteomes" id="UP000034601"/>
    </source>
</evidence>
<accession>A0A0G0U401</accession>
<feature type="zinc finger region" evidence="7">
    <location>
        <begin position="3"/>
        <end position="34"/>
    </location>
</feature>
<dbReference type="AlphaFoldDB" id="A0A0G0U401"/>
<comment type="caution">
    <text evidence="9">The sequence shown here is derived from an EMBL/GenBank/DDBJ whole genome shotgun (WGS) entry which is preliminary data.</text>
</comment>
<dbReference type="GO" id="GO:0045892">
    <property type="term" value="P:negative regulation of DNA-templated transcription"/>
    <property type="evidence" value="ECO:0007669"/>
    <property type="project" value="UniProtKB-UniRule"/>
</dbReference>
<dbReference type="Pfam" id="PF22811">
    <property type="entry name" value="Zn_ribbon_NrdR"/>
    <property type="match status" value="1"/>
</dbReference>
<evidence type="ECO:0000256" key="2">
    <source>
        <dbReference type="ARBA" id="ARBA00022741"/>
    </source>
</evidence>